<dbReference type="EMBL" id="JASBNA010000052">
    <property type="protein sequence ID" value="KAK7680111.1"/>
    <property type="molecule type" value="Genomic_DNA"/>
</dbReference>
<keyword evidence="4" id="KW-0677">Repeat</keyword>
<dbReference type="InterPro" id="IPR040122">
    <property type="entry name" value="Importin_beta"/>
</dbReference>
<dbReference type="Gene3D" id="1.25.10.10">
    <property type="entry name" value="Leucine-rich Repeat Variant"/>
    <property type="match status" value="1"/>
</dbReference>
<keyword evidence="7" id="KW-0812">Transmembrane</keyword>
<keyword evidence="2" id="KW-0813">Transport</keyword>
<feature type="compositionally biased region" description="Acidic residues" evidence="6">
    <location>
        <begin position="44"/>
        <end position="61"/>
    </location>
</feature>
<feature type="compositionally biased region" description="Basic and acidic residues" evidence="6">
    <location>
        <begin position="10"/>
        <end position="28"/>
    </location>
</feature>
<sequence>MIDENDDANVADKDEDIKPQAAKSKDAHTAGNGGGSKKTKSFDDDSDSDYEDEDDDDDDSELDQWSLRKCSAAALDIFSLDFPSEVLQVTLPILQERIVSPEWPVREAAILAFGAINYKIKKLELDRLLVGLYQDLLVGLLKKLMRVATILITFNLLSSQLLAVLWIRRKLFKKLLRLLYQLTLKNLIFH</sequence>
<dbReference type="AlphaFoldDB" id="A0AAW0FH63"/>
<evidence type="ECO:0000256" key="5">
    <source>
        <dbReference type="ARBA" id="ARBA00022927"/>
    </source>
</evidence>
<keyword evidence="9" id="KW-1185">Reference proteome</keyword>
<dbReference type="InterPro" id="IPR016024">
    <property type="entry name" value="ARM-type_fold"/>
</dbReference>
<dbReference type="GO" id="GO:0006606">
    <property type="term" value="P:protein import into nucleus"/>
    <property type="evidence" value="ECO:0007669"/>
    <property type="project" value="InterPro"/>
</dbReference>
<evidence type="ECO:0000256" key="3">
    <source>
        <dbReference type="ARBA" id="ARBA00022490"/>
    </source>
</evidence>
<evidence type="ECO:0000256" key="2">
    <source>
        <dbReference type="ARBA" id="ARBA00022448"/>
    </source>
</evidence>
<dbReference type="PANTHER" id="PTHR10527">
    <property type="entry name" value="IMPORTIN BETA"/>
    <property type="match status" value="1"/>
</dbReference>
<evidence type="ECO:0000313" key="9">
    <source>
        <dbReference type="Proteomes" id="UP001385951"/>
    </source>
</evidence>
<keyword evidence="5" id="KW-0653">Protein transport</keyword>
<comment type="caution">
    <text evidence="8">The sequence shown here is derived from an EMBL/GenBank/DDBJ whole genome shotgun (WGS) entry which is preliminary data.</text>
</comment>
<accession>A0AAW0FH63</accession>
<comment type="subcellular location">
    <subcellularLocation>
        <location evidence="1">Cytoplasm</location>
    </subcellularLocation>
</comment>
<dbReference type="InterPro" id="IPR011989">
    <property type="entry name" value="ARM-like"/>
</dbReference>
<keyword evidence="7" id="KW-1133">Transmembrane helix</keyword>
<evidence type="ECO:0000313" key="8">
    <source>
        <dbReference type="EMBL" id="KAK7680111.1"/>
    </source>
</evidence>
<dbReference type="GO" id="GO:0005737">
    <property type="term" value="C:cytoplasm"/>
    <property type="evidence" value="ECO:0007669"/>
    <property type="project" value="UniProtKB-SubCell"/>
</dbReference>
<gene>
    <name evidence="8" type="ORF">QCA50_016836</name>
</gene>
<dbReference type="SUPFAM" id="SSF48371">
    <property type="entry name" value="ARM repeat"/>
    <property type="match status" value="1"/>
</dbReference>
<evidence type="ECO:0000256" key="7">
    <source>
        <dbReference type="SAM" id="Phobius"/>
    </source>
</evidence>
<evidence type="ECO:0000256" key="1">
    <source>
        <dbReference type="ARBA" id="ARBA00004496"/>
    </source>
</evidence>
<keyword evidence="3" id="KW-0963">Cytoplasm</keyword>
<protein>
    <submittedName>
        <fullName evidence="8">Uncharacterized protein</fullName>
    </submittedName>
</protein>
<proteinExistence type="predicted"/>
<keyword evidence="7" id="KW-0472">Membrane</keyword>
<evidence type="ECO:0000256" key="4">
    <source>
        <dbReference type="ARBA" id="ARBA00022737"/>
    </source>
</evidence>
<feature type="region of interest" description="Disordered" evidence="6">
    <location>
        <begin position="1"/>
        <end position="61"/>
    </location>
</feature>
<feature type="transmembrane region" description="Helical" evidence="7">
    <location>
        <begin position="144"/>
        <end position="167"/>
    </location>
</feature>
<dbReference type="Proteomes" id="UP001385951">
    <property type="component" value="Unassembled WGS sequence"/>
</dbReference>
<evidence type="ECO:0000256" key="6">
    <source>
        <dbReference type="SAM" id="MobiDB-lite"/>
    </source>
</evidence>
<reference evidence="8 9" key="1">
    <citation type="submission" date="2022-09" db="EMBL/GenBank/DDBJ databases">
        <authorList>
            <person name="Palmer J.M."/>
        </authorList>
    </citation>
    <scope>NUCLEOTIDE SEQUENCE [LARGE SCALE GENOMIC DNA]</scope>
    <source>
        <strain evidence="8 9">DSM 7382</strain>
    </source>
</reference>
<name>A0AAW0FH63_9APHY</name>
<organism evidence="8 9">
    <name type="scientific">Cerrena zonata</name>
    <dbReference type="NCBI Taxonomy" id="2478898"/>
    <lineage>
        <taxon>Eukaryota</taxon>
        <taxon>Fungi</taxon>
        <taxon>Dikarya</taxon>
        <taxon>Basidiomycota</taxon>
        <taxon>Agaricomycotina</taxon>
        <taxon>Agaricomycetes</taxon>
        <taxon>Polyporales</taxon>
        <taxon>Cerrenaceae</taxon>
        <taxon>Cerrena</taxon>
    </lineage>
</organism>